<dbReference type="EMBL" id="JAUJYN010000003">
    <property type="protein sequence ID" value="KAK1275464.1"/>
    <property type="molecule type" value="Genomic_DNA"/>
</dbReference>
<dbReference type="Proteomes" id="UP001179952">
    <property type="component" value="Unassembled WGS sequence"/>
</dbReference>
<accession>A0AAV9BH96</accession>
<name>A0AAV9BH96_ACOGR</name>
<proteinExistence type="predicted"/>
<sequence length="78" mass="8908">MIPSLDSYSYTVGDLAFSPIPHPVESFTYRGRANQPADLLVAWSAIDGEERILVDMVWDELDRALKSDTEVTMYKRTR</sequence>
<evidence type="ECO:0000313" key="2">
    <source>
        <dbReference type="Proteomes" id="UP001179952"/>
    </source>
</evidence>
<reference evidence="1" key="2">
    <citation type="submission" date="2023-06" db="EMBL/GenBank/DDBJ databases">
        <authorList>
            <person name="Ma L."/>
            <person name="Liu K.-W."/>
            <person name="Li Z."/>
            <person name="Hsiao Y.-Y."/>
            <person name="Qi Y."/>
            <person name="Fu T."/>
            <person name="Tang G."/>
            <person name="Zhang D."/>
            <person name="Sun W.-H."/>
            <person name="Liu D.-K."/>
            <person name="Li Y."/>
            <person name="Chen G.-Z."/>
            <person name="Liu X.-D."/>
            <person name="Liao X.-Y."/>
            <person name="Jiang Y.-T."/>
            <person name="Yu X."/>
            <person name="Hao Y."/>
            <person name="Huang J."/>
            <person name="Zhao X.-W."/>
            <person name="Ke S."/>
            <person name="Chen Y.-Y."/>
            <person name="Wu W.-L."/>
            <person name="Hsu J.-L."/>
            <person name="Lin Y.-F."/>
            <person name="Huang M.-D."/>
            <person name="Li C.-Y."/>
            <person name="Huang L."/>
            <person name="Wang Z.-W."/>
            <person name="Zhao X."/>
            <person name="Zhong W.-Y."/>
            <person name="Peng D.-H."/>
            <person name="Ahmad S."/>
            <person name="Lan S."/>
            <person name="Zhang J.-S."/>
            <person name="Tsai W.-C."/>
            <person name="Van De Peer Y."/>
            <person name="Liu Z.-J."/>
        </authorList>
    </citation>
    <scope>NUCLEOTIDE SEQUENCE</scope>
    <source>
        <strain evidence="1">SCP</strain>
        <tissue evidence="1">Leaves</tissue>
    </source>
</reference>
<gene>
    <name evidence="1" type="ORF">QJS04_geneDACA016052</name>
</gene>
<protein>
    <submittedName>
        <fullName evidence="1">Uncharacterized protein</fullName>
    </submittedName>
</protein>
<dbReference type="AlphaFoldDB" id="A0AAV9BH96"/>
<evidence type="ECO:0000313" key="1">
    <source>
        <dbReference type="EMBL" id="KAK1275464.1"/>
    </source>
</evidence>
<comment type="caution">
    <text evidence="1">The sequence shown here is derived from an EMBL/GenBank/DDBJ whole genome shotgun (WGS) entry which is preliminary data.</text>
</comment>
<keyword evidence="2" id="KW-1185">Reference proteome</keyword>
<reference evidence="1" key="1">
    <citation type="journal article" date="2023" name="Nat. Commun.">
        <title>Diploid and tetraploid genomes of Acorus and the evolution of monocots.</title>
        <authorList>
            <person name="Ma L."/>
            <person name="Liu K.W."/>
            <person name="Li Z."/>
            <person name="Hsiao Y.Y."/>
            <person name="Qi Y."/>
            <person name="Fu T."/>
            <person name="Tang G.D."/>
            <person name="Zhang D."/>
            <person name="Sun W.H."/>
            <person name="Liu D.K."/>
            <person name="Li Y."/>
            <person name="Chen G.Z."/>
            <person name="Liu X.D."/>
            <person name="Liao X.Y."/>
            <person name="Jiang Y.T."/>
            <person name="Yu X."/>
            <person name="Hao Y."/>
            <person name="Huang J."/>
            <person name="Zhao X.W."/>
            <person name="Ke S."/>
            <person name="Chen Y.Y."/>
            <person name="Wu W.L."/>
            <person name="Hsu J.L."/>
            <person name="Lin Y.F."/>
            <person name="Huang M.D."/>
            <person name="Li C.Y."/>
            <person name="Huang L."/>
            <person name="Wang Z.W."/>
            <person name="Zhao X."/>
            <person name="Zhong W.Y."/>
            <person name="Peng D.H."/>
            <person name="Ahmad S."/>
            <person name="Lan S."/>
            <person name="Zhang J.S."/>
            <person name="Tsai W.C."/>
            <person name="Van de Peer Y."/>
            <person name="Liu Z.J."/>
        </authorList>
    </citation>
    <scope>NUCLEOTIDE SEQUENCE</scope>
    <source>
        <strain evidence="1">SCP</strain>
    </source>
</reference>
<organism evidence="1 2">
    <name type="scientific">Acorus gramineus</name>
    <name type="common">Dwarf sweet flag</name>
    <dbReference type="NCBI Taxonomy" id="55184"/>
    <lineage>
        <taxon>Eukaryota</taxon>
        <taxon>Viridiplantae</taxon>
        <taxon>Streptophyta</taxon>
        <taxon>Embryophyta</taxon>
        <taxon>Tracheophyta</taxon>
        <taxon>Spermatophyta</taxon>
        <taxon>Magnoliopsida</taxon>
        <taxon>Liliopsida</taxon>
        <taxon>Acoraceae</taxon>
        <taxon>Acorus</taxon>
    </lineage>
</organism>